<protein>
    <submittedName>
        <fullName evidence="1">Uncharacterized protein</fullName>
    </submittedName>
</protein>
<accession>A0ABS1UBL0</accession>
<name>A0ABS1UBL0_9PROT</name>
<proteinExistence type="predicted"/>
<evidence type="ECO:0000313" key="2">
    <source>
        <dbReference type="Proteomes" id="UP000660885"/>
    </source>
</evidence>
<comment type="caution">
    <text evidence="1">The sequence shown here is derived from an EMBL/GenBank/DDBJ whole genome shotgun (WGS) entry which is preliminary data.</text>
</comment>
<dbReference type="EMBL" id="JAETWB010000047">
    <property type="protein sequence ID" value="MBL6082085.1"/>
    <property type="molecule type" value="Genomic_DNA"/>
</dbReference>
<dbReference type="Proteomes" id="UP000660885">
    <property type="component" value="Unassembled WGS sequence"/>
</dbReference>
<sequence>MMGDQRPLGTSTAYDRIKGAFGPGSAPFAAHHLDRVRAADYLVAALNAQITWAVAENDIRAFLATQGATPDLIQEQVGRARDLLEPWLS</sequence>
<reference evidence="1 2" key="1">
    <citation type="submission" date="2021-01" db="EMBL/GenBank/DDBJ databases">
        <title>Belnapia mucosa sp. nov. and Belnapia arida sp. nov., isolated from the Tabernas Desert (Almeria, Spain).</title>
        <authorList>
            <person name="Molina-Menor E."/>
            <person name="Vidal-Verdu A."/>
            <person name="Calonge A."/>
            <person name="Satari L."/>
            <person name="Pereto J."/>
            <person name="Porcar M."/>
        </authorList>
    </citation>
    <scope>NUCLEOTIDE SEQUENCE [LARGE SCALE GENOMIC DNA]</scope>
    <source>
        <strain evidence="1 2">T18</strain>
    </source>
</reference>
<organism evidence="1 2">
    <name type="scientific">Belnapia arida</name>
    <dbReference type="NCBI Taxonomy" id="2804533"/>
    <lineage>
        <taxon>Bacteria</taxon>
        <taxon>Pseudomonadati</taxon>
        <taxon>Pseudomonadota</taxon>
        <taxon>Alphaproteobacteria</taxon>
        <taxon>Acetobacterales</taxon>
        <taxon>Roseomonadaceae</taxon>
        <taxon>Belnapia</taxon>
    </lineage>
</organism>
<dbReference type="RefSeq" id="WP_202835297.1">
    <property type="nucleotide sequence ID" value="NZ_JAETWB010000047.1"/>
</dbReference>
<gene>
    <name evidence="1" type="ORF">JMJ56_29340</name>
</gene>
<evidence type="ECO:0000313" key="1">
    <source>
        <dbReference type="EMBL" id="MBL6082085.1"/>
    </source>
</evidence>
<keyword evidence="2" id="KW-1185">Reference proteome</keyword>